<dbReference type="PRINTS" id="PR00205">
    <property type="entry name" value="CADHERIN"/>
</dbReference>
<organism evidence="7">
    <name type="scientific">Arion vulgaris</name>
    <dbReference type="NCBI Taxonomy" id="1028688"/>
    <lineage>
        <taxon>Eukaryota</taxon>
        <taxon>Metazoa</taxon>
        <taxon>Spiralia</taxon>
        <taxon>Lophotrochozoa</taxon>
        <taxon>Mollusca</taxon>
        <taxon>Gastropoda</taxon>
        <taxon>Heterobranchia</taxon>
        <taxon>Euthyneura</taxon>
        <taxon>Panpulmonata</taxon>
        <taxon>Eupulmonata</taxon>
        <taxon>Stylommatophora</taxon>
        <taxon>Helicina</taxon>
        <taxon>Arionoidea</taxon>
        <taxon>Arionidae</taxon>
        <taxon>Arion</taxon>
    </lineage>
</organism>
<evidence type="ECO:0000313" key="7">
    <source>
        <dbReference type="EMBL" id="CEK78348.1"/>
    </source>
</evidence>
<keyword evidence="4" id="KW-0472">Membrane</keyword>
<sequence>QTFLLDNLGSITLNKPLDYERQSFYHYNVSVKDNGDPPCPGTTCQCKGLPEICDPGPVDLFITIIDTQDTPPVFERLPYMGKVAENATVGYSILQVIAADGDRGVSEPNSIVF</sequence>
<dbReference type="InterPro" id="IPR015919">
    <property type="entry name" value="Cadherin-like_sf"/>
</dbReference>
<feature type="non-terminal residue" evidence="7">
    <location>
        <position position="113"/>
    </location>
</feature>
<proteinExistence type="predicted"/>
<dbReference type="GO" id="GO:0045296">
    <property type="term" value="F:cadherin binding"/>
    <property type="evidence" value="ECO:0007669"/>
    <property type="project" value="TreeGrafter"/>
</dbReference>
<dbReference type="EMBL" id="HACG01031483">
    <property type="protein sequence ID" value="CEK78348.1"/>
    <property type="molecule type" value="Transcribed_RNA"/>
</dbReference>
<dbReference type="AlphaFoldDB" id="A0A0B7AC62"/>
<protein>
    <recommendedName>
        <fullName evidence="6">Cadherin domain-containing protein</fullName>
    </recommendedName>
</protein>
<dbReference type="PANTHER" id="PTHR24027:SF438">
    <property type="entry name" value="CADHERIN 23"/>
    <property type="match status" value="1"/>
</dbReference>
<gene>
    <name evidence="7" type="primary">ORF109665</name>
</gene>
<dbReference type="InterPro" id="IPR039808">
    <property type="entry name" value="Cadherin"/>
</dbReference>
<dbReference type="GO" id="GO:0005509">
    <property type="term" value="F:calcium ion binding"/>
    <property type="evidence" value="ECO:0007669"/>
    <property type="project" value="UniProtKB-UniRule"/>
</dbReference>
<feature type="non-terminal residue" evidence="7">
    <location>
        <position position="1"/>
    </location>
</feature>
<evidence type="ECO:0000256" key="3">
    <source>
        <dbReference type="ARBA" id="ARBA00022837"/>
    </source>
</evidence>
<accession>A0A0B7AC62</accession>
<dbReference type="GO" id="GO:0016342">
    <property type="term" value="C:catenin complex"/>
    <property type="evidence" value="ECO:0007669"/>
    <property type="project" value="TreeGrafter"/>
</dbReference>
<dbReference type="CDD" id="cd11304">
    <property type="entry name" value="Cadherin_repeat"/>
    <property type="match status" value="1"/>
</dbReference>
<reference evidence="7" key="1">
    <citation type="submission" date="2014-12" db="EMBL/GenBank/DDBJ databases">
        <title>Insight into the proteome of Arion vulgaris.</title>
        <authorList>
            <person name="Aradska J."/>
            <person name="Bulat T."/>
            <person name="Smidak R."/>
            <person name="Sarate P."/>
            <person name="Gangsoo J."/>
            <person name="Sialana F."/>
            <person name="Bilban M."/>
            <person name="Lubec G."/>
        </authorList>
    </citation>
    <scope>NUCLEOTIDE SEQUENCE</scope>
    <source>
        <tissue evidence="7">Skin</tissue>
    </source>
</reference>
<evidence type="ECO:0000256" key="2">
    <source>
        <dbReference type="ARBA" id="ARBA00022737"/>
    </source>
</evidence>
<dbReference type="GO" id="GO:0016477">
    <property type="term" value="P:cell migration"/>
    <property type="evidence" value="ECO:0007669"/>
    <property type="project" value="TreeGrafter"/>
</dbReference>
<comment type="subcellular location">
    <subcellularLocation>
        <location evidence="1">Membrane</location>
    </subcellularLocation>
</comment>
<feature type="domain" description="Cadherin" evidence="6">
    <location>
        <begin position="3"/>
        <end position="74"/>
    </location>
</feature>
<evidence type="ECO:0000256" key="4">
    <source>
        <dbReference type="ARBA" id="ARBA00023136"/>
    </source>
</evidence>
<evidence type="ECO:0000256" key="5">
    <source>
        <dbReference type="PROSITE-ProRule" id="PRU00043"/>
    </source>
</evidence>
<name>A0A0B7AC62_9EUPU</name>
<evidence type="ECO:0000259" key="6">
    <source>
        <dbReference type="PROSITE" id="PS50268"/>
    </source>
</evidence>
<dbReference type="PROSITE" id="PS50268">
    <property type="entry name" value="CADHERIN_2"/>
    <property type="match status" value="1"/>
</dbReference>
<dbReference type="InterPro" id="IPR002126">
    <property type="entry name" value="Cadherin-like_dom"/>
</dbReference>
<dbReference type="GO" id="GO:0007156">
    <property type="term" value="P:homophilic cell adhesion via plasma membrane adhesion molecules"/>
    <property type="evidence" value="ECO:0007669"/>
    <property type="project" value="InterPro"/>
</dbReference>
<dbReference type="SUPFAM" id="SSF49313">
    <property type="entry name" value="Cadherin-like"/>
    <property type="match status" value="2"/>
</dbReference>
<keyword evidence="2" id="KW-0677">Repeat</keyword>
<dbReference type="Gene3D" id="2.60.40.60">
    <property type="entry name" value="Cadherins"/>
    <property type="match status" value="2"/>
</dbReference>
<evidence type="ECO:0000256" key="1">
    <source>
        <dbReference type="ARBA" id="ARBA00004370"/>
    </source>
</evidence>
<keyword evidence="3 5" id="KW-0106">Calcium</keyword>
<dbReference type="GO" id="GO:0008013">
    <property type="term" value="F:beta-catenin binding"/>
    <property type="evidence" value="ECO:0007669"/>
    <property type="project" value="TreeGrafter"/>
</dbReference>
<dbReference type="PANTHER" id="PTHR24027">
    <property type="entry name" value="CADHERIN-23"/>
    <property type="match status" value="1"/>
</dbReference>